<dbReference type="GO" id="GO:0000467">
    <property type="term" value="P:exonucleolytic trimming to generate mature 3'-end of 5.8S rRNA from tricistronic rRNA transcript (SSU-rRNA, 5.8S rRNA, LSU-rRNA)"/>
    <property type="evidence" value="ECO:0007669"/>
    <property type="project" value="InterPro"/>
</dbReference>
<dbReference type="CDD" id="cd06147">
    <property type="entry name" value="Rrp6p_like_exo"/>
    <property type="match status" value="1"/>
</dbReference>
<accession>A0A8H3I7I1</accession>
<evidence type="ECO:0000313" key="12">
    <source>
        <dbReference type="Proteomes" id="UP000664169"/>
    </source>
</evidence>
<evidence type="ECO:0000256" key="1">
    <source>
        <dbReference type="ARBA" id="ARBA00004123"/>
    </source>
</evidence>
<dbReference type="InterPro" id="IPR036397">
    <property type="entry name" value="RNaseH_sf"/>
</dbReference>
<keyword evidence="12" id="KW-1185">Reference proteome</keyword>
<dbReference type="SUPFAM" id="SSF53098">
    <property type="entry name" value="Ribonuclease H-like"/>
    <property type="match status" value="1"/>
</dbReference>
<name>A0A8H3I7I1_9LECA</name>
<evidence type="ECO:0000256" key="3">
    <source>
        <dbReference type="ARBA" id="ARBA00022722"/>
    </source>
</evidence>
<comment type="caution">
    <text evidence="11">The sequence shown here is derived from an EMBL/GenBank/DDBJ whole genome shotgun (WGS) entry which is preliminary data.</text>
</comment>
<dbReference type="Proteomes" id="UP000664169">
    <property type="component" value="Unassembled WGS sequence"/>
</dbReference>
<dbReference type="InterPro" id="IPR049559">
    <property type="entry name" value="Rrp6p-like_exo"/>
</dbReference>
<keyword evidence="7" id="KW-0539">Nucleus</keyword>
<feature type="region of interest" description="Disordered" evidence="9">
    <location>
        <begin position="172"/>
        <end position="192"/>
    </location>
</feature>
<evidence type="ECO:0000256" key="4">
    <source>
        <dbReference type="ARBA" id="ARBA00022801"/>
    </source>
</evidence>
<organism evidence="11 12">
    <name type="scientific">Gomphillus americanus</name>
    <dbReference type="NCBI Taxonomy" id="1940652"/>
    <lineage>
        <taxon>Eukaryota</taxon>
        <taxon>Fungi</taxon>
        <taxon>Dikarya</taxon>
        <taxon>Ascomycota</taxon>
        <taxon>Pezizomycotina</taxon>
        <taxon>Lecanoromycetes</taxon>
        <taxon>OSLEUM clade</taxon>
        <taxon>Ostropomycetidae</taxon>
        <taxon>Ostropales</taxon>
        <taxon>Graphidaceae</taxon>
        <taxon>Gomphilloideae</taxon>
        <taxon>Gomphillus</taxon>
    </lineage>
</organism>
<dbReference type="GO" id="GO:0000166">
    <property type="term" value="F:nucleotide binding"/>
    <property type="evidence" value="ECO:0007669"/>
    <property type="project" value="InterPro"/>
</dbReference>
<dbReference type="Gene3D" id="3.30.420.10">
    <property type="entry name" value="Ribonuclease H-like superfamily/Ribonuclease H"/>
    <property type="match status" value="1"/>
</dbReference>
<keyword evidence="4" id="KW-0378">Hydrolase</keyword>
<dbReference type="GO" id="GO:0000175">
    <property type="term" value="F:3'-5'-RNA exonuclease activity"/>
    <property type="evidence" value="ECO:0007669"/>
    <property type="project" value="InterPro"/>
</dbReference>
<evidence type="ECO:0000256" key="6">
    <source>
        <dbReference type="ARBA" id="ARBA00022839"/>
    </source>
</evidence>
<dbReference type="GO" id="GO:0071037">
    <property type="term" value="P:nuclear polyadenylation-dependent snRNA catabolic process"/>
    <property type="evidence" value="ECO:0007669"/>
    <property type="project" value="TreeGrafter"/>
</dbReference>
<dbReference type="Gene3D" id="1.10.150.80">
    <property type="entry name" value="HRDC domain"/>
    <property type="match status" value="1"/>
</dbReference>
<gene>
    <name evidence="11" type="ORF">GOMPHAMPRED_001381</name>
</gene>
<feature type="compositionally biased region" description="Basic and acidic residues" evidence="9">
    <location>
        <begin position="178"/>
        <end position="192"/>
    </location>
</feature>
<feature type="region of interest" description="Disordered" evidence="9">
    <location>
        <begin position="698"/>
        <end position="718"/>
    </location>
</feature>
<evidence type="ECO:0000256" key="8">
    <source>
        <dbReference type="ARBA" id="ARBA00043957"/>
    </source>
</evidence>
<evidence type="ECO:0000256" key="2">
    <source>
        <dbReference type="ARBA" id="ARBA00022552"/>
    </source>
</evidence>
<dbReference type="FunFam" id="3.30.420.10:FF:000059">
    <property type="entry name" value="Exosome complex exonuclease Rrp6"/>
    <property type="match status" value="1"/>
</dbReference>
<dbReference type="SUPFAM" id="SSF47819">
    <property type="entry name" value="HRDC-like"/>
    <property type="match status" value="1"/>
</dbReference>
<dbReference type="InterPro" id="IPR044876">
    <property type="entry name" value="HRDC_dom_sf"/>
</dbReference>
<dbReference type="PANTHER" id="PTHR12124">
    <property type="entry name" value="POLYMYOSITIS/SCLERODERMA AUTOANTIGEN-RELATED"/>
    <property type="match status" value="1"/>
</dbReference>
<evidence type="ECO:0000256" key="9">
    <source>
        <dbReference type="SAM" id="MobiDB-lite"/>
    </source>
</evidence>
<keyword evidence="2" id="KW-0698">rRNA processing</keyword>
<keyword evidence="5" id="KW-0271">Exosome</keyword>
<dbReference type="InterPro" id="IPR002562">
    <property type="entry name" value="3'-5'_exonuclease_dom"/>
</dbReference>
<dbReference type="Pfam" id="PF08066">
    <property type="entry name" value="PMC2NT"/>
    <property type="match status" value="1"/>
</dbReference>
<proteinExistence type="inferred from homology"/>
<dbReference type="GO" id="GO:0071035">
    <property type="term" value="P:nuclear polyadenylation-dependent rRNA catabolic process"/>
    <property type="evidence" value="ECO:0007669"/>
    <property type="project" value="TreeGrafter"/>
</dbReference>
<dbReference type="EMBL" id="CAJPDQ010000012">
    <property type="protein sequence ID" value="CAF9917797.1"/>
    <property type="molecule type" value="Genomic_DNA"/>
</dbReference>
<dbReference type="InterPro" id="IPR010997">
    <property type="entry name" value="HRDC-like_sf"/>
</dbReference>
<dbReference type="GO" id="GO:0071039">
    <property type="term" value="P:nuclear polyadenylation-dependent CUT catabolic process"/>
    <property type="evidence" value="ECO:0007669"/>
    <property type="project" value="TreeGrafter"/>
</dbReference>
<dbReference type="PROSITE" id="PS50967">
    <property type="entry name" value="HRDC"/>
    <property type="match status" value="1"/>
</dbReference>
<dbReference type="GO" id="GO:0000176">
    <property type="term" value="C:nuclear exosome (RNase complex)"/>
    <property type="evidence" value="ECO:0007669"/>
    <property type="project" value="InterPro"/>
</dbReference>
<dbReference type="Pfam" id="PF00570">
    <property type="entry name" value="HRDC"/>
    <property type="match status" value="1"/>
</dbReference>
<evidence type="ECO:0000259" key="10">
    <source>
        <dbReference type="PROSITE" id="PS50967"/>
    </source>
</evidence>
<feature type="region of interest" description="Disordered" evidence="9">
    <location>
        <begin position="740"/>
        <end position="782"/>
    </location>
</feature>
<keyword evidence="6" id="KW-0269">Exonuclease</keyword>
<keyword evidence="3" id="KW-0540">Nuclease</keyword>
<evidence type="ECO:0000313" key="11">
    <source>
        <dbReference type="EMBL" id="CAF9917797.1"/>
    </source>
</evidence>
<dbReference type="InterPro" id="IPR012337">
    <property type="entry name" value="RNaseH-like_sf"/>
</dbReference>
<dbReference type="PANTHER" id="PTHR12124:SF47">
    <property type="entry name" value="EXOSOME COMPONENT 10"/>
    <property type="match status" value="1"/>
</dbReference>
<dbReference type="GO" id="GO:0071038">
    <property type="term" value="P:TRAMP-dependent tRNA surveillance pathway"/>
    <property type="evidence" value="ECO:0007669"/>
    <property type="project" value="TreeGrafter"/>
</dbReference>
<feature type="region of interest" description="Disordered" evidence="9">
    <location>
        <begin position="646"/>
        <end position="677"/>
    </location>
</feature>
<dbReference type="OrthoDB" id="2250022at2759"/>
<reference evidence="11" key="1">
    <citation type="submission" date="2021-03" db="EMBL/GenBank/DDBJ databases">
        <authorList>
            <person name="Tagirdzhanova G."/>
        </authorList>
    </citation>
    <scope>NUCLEOTIDE SEQUENCE</scope>
</reference>
<dbReference type="Pfam" id="PF01612">
    <property type="entry name" value="DNA_pol_A_exo1"/>
    <property type="match status" value="1"/>
</dbReference>
<comment type="subcellular location">
    <subcellularLocation>
        <location evidence="1">Nucleus</location>
    </subcellularLocation>
</comment>
<protein>
    <recommendedName>
        <fullName evidence="10">HRDC domain-containing protein</fullName>
    </recommendedName>
</protein>
<dbReference type="GO" id="GO:0071051">
    <property type="term" value="P:poly(A)-dependent snoRNA 3'-end processing"/>
    <property type="evidence" value="ECO:0007669"/>
    <property type="project" value="TreeGrafter"/>
</dbReference>
<dbReference type="GO" id="GO:0005730">
    <property type="term" value="C:nucleolus"/>
    <property type="evidence" value="ECO:0007669"/>
    <property type="project" value="TreeGrafter"/>
</dbReference>
<dbReference type="InterPro" id="IPR002121">
    <property type="entry name" value="HRDC_dom"/>
</dbReference>
<evidence type="ECO:0000256" key="7">
    <source>
        <dbReference type="ARBA" id="ARBA00023242"/>
    </source>
</evidence>
<dbReference type="SMART" id="SM00474">
    <property type="entry name" value="35EXOc"/>
    <property type="match status" value="1"/>
</dbReference>
<feature type="domain" description="HRDC" evidence="10">
    <location>
        <begin position="448"/>
        <end position="528"/>
    </location>
</feature>
<dbReference type="InterPro" id="IPR045092">
    <property type="entry name" value="Rrp6-like"/>
</dbReference>
<dbReference type="InterPro" id="IPR012588">
    <property type="entry name" value="Exosome-assoc_fac_Rrp6_N"/>
</dbReference>
<sequence length="782" mass="88610">MTGEFDKLERALTASLLQTTKCVGQLASEDINFVRTADPELGKALDKQKSRLLTTVRRLVRTGVLGTDLAAPSFSTAEELEDGWGALVDVIDNLLEKVDKCLDDHTGATKAQNVPEASTEDSKVTSAQHRKVENIVKPQKQFANPPRNNPSTPFKPLLHTKPHALLSLQESIEPEMQDDSKTDNDRTSDRSFRHPYELEIRKYRYPSKIYGNRAPIEPLPFESTIATWVDTMDKVHEMLAELKQAEEIAIDLEHHENRTYIGLVSLMQISTRNKDWIVDTLKPWREELQILNEVLADPNIVKVFHGAQMDVIWLQRDLGLYLVGLFDTYHASRSLGYPKHSLAFLLKKFVNFDAQKQYQMADWRIRPLSEEMFNYARADTHFLLYVYDNMKNELLAKANGGPALIDDVLEESKKVALQRYEWPVYDSNFGLGERGWYYMLVKTPAVFSKEQFAVFRAVHRWRDQIARKDDESPAYLVSTATLFNIARDMPSTLPALQAHLTRKIDSISSRVSELLKVVQEAKLDGSNGPEMNDFMANHPGLADYQAKRAARKEGYRAAAQQDQSVADVAKQELLSISGDLKIEQSLFWGSTVHGYEHEQGLQTPKPLIAGFQVPLPNLSAEVFAINGETVEESSNHSLPEHAYIKKTRDSSDDEDVFTLKEHGGPRRPKTKVNLTGPHERIDNTEADFELLNIGKDEKRRRKAEKKKSRREQKLNQKANIDGQAFDYANASTVLYANKHDSLDSRTRGPVVNVNPYAKSLDAPKGLPKKKKDIQGRSATFKS</sequence>
<feature type="region of interest" description="Disordered" evidence="9">
    <location>
        <begin position="109"/>
        <end position="158"/>
    </location>
</feature>
<dbReference type="GO" id="GO:0071040">
    <property type="term" value="P:nuclear polyadenylation-dependent antisense transcript catabolic process"/>
    <property type="evidence" value="ECO:0007669"/>
    <property type="project" value="TreeGrafter"/>
</dbReference>
<dbReference type="GO" id="GO:0071036">
    <property type="term" value="P:nuclear polyadenylation-dependent snoRNA catabolic process"/>
    <property type="evidence" value="ECO:0007669"/>
    <property type="project" value="TreeGrafter"/>
</dbReference>
<dbReference type="AlphaFoldDB" id="A0A8H3I7I1"/>
<comment type="similarity">
    <text evidence="8">Belongs to the exosome component 10/RRP6 family.</text>
</comment>
<evidence type="ECO:0000256" key="5">
    <source>
        <dbReference type="ARBA" id="ARBA00022835"/>
    </source>
</evidence>
<dbReference type="GO" id="GO:0003727">
    <property type="term" value="F:single-stranded RNA binding"/>
    <property type="evidence" value="ECO:0007669"/>
    <property type="project" value="TreeGrafter"/>
</dbReference>
<feature type="compositionally biased region" description="Basic residues" evidence="9">
    <location>
        <begin position="698"/>
        <end position="710"/>
    </location>
</feature>
<dbReference type="GO" id="GO:0071044">
    <property type="term" value="P:histone mRNA catabolic process"/>
    <property type="evidence" value="ECO:0007669"/>
    <property type="project" value="TreeGrafter"/>
</dbReference>